<evidence type="ECO:0000256" key="6">
    <source>
        <dbReference type="ARBA" id="ARBA00022807"/>
    </source>
</evidence>
<evidence type="ECO:0000313" key="10">
    <source>
        <dbReference type="EMBL" id="KAJ2678393.1"/>
    </source>
</evidence>
<proteinExistence type="inferred from homology"/>
<feature type="domain" description="USP" evidence="9">
    <location>
        <begin position="130"/>
        <end position="435"/>
    </location>
</feature>
<dbReference type="GO" id="GO:0004843">
    <property type="term" value="F:cysteine-type deubiquitinase activity"/>
    <property type="evidence" value="ECO:0007669"/>
    <property type="project" value="UniProtKB-UniRule"/>
</dbReference>
<dbReference type="PROSITE" id="PS50235">
    <property type="entry name" value="USP_3"/>
    <property type="match status" value="1"/>
</dbReference>
<feature type="compositionally biased region" description="Basic and acidic residues" evidence="8">
    <location>
        <begin position="685"/>
        <end position="696"/>
    </location>
</feature>
<dbReference type="CDD" id="cd02661">
    <property type="entry name" value="Peptidase_C19E"/>
    <property type="match status" value="1"/>
</dbReference>
<feature type="compositionally biased region" description="Basic residues" evidence="8">
    <location>
        <begin position="697"/>
        <end position="706"/>
    </location>
</feature>
<evidence type="ECO:0000259" key="9">
    <source>
        <dbReference type="PROSITE" id="PS50235"/>
    </source>
</evidence>
<evidence type="ECO:0000256" key="1">
    <source>
        <dbReference type="ARBA" id="ARBA00000707"/>
    </source>
</evidence>
<dbReference type="PROSITE" id="PS00973">
    <property type="entry name" value="USP_2"/>
    <property type="match status" value="1"/>
</dbReference>
<dbReference type="InterPro" id="IPR001394">
    <property type="entry name" value="Peptidase_C19_UCH"/>
</dbReference>
<dbReference type="InterPro" id="IPR018200">
    <property type="entry name" value="USP_CS"/>
</dbReference>
<feature type="region of interest" description="Disordered" evidence="8">
    <location>
        <begin position="577"/>
        <end position="603"/>
    </location>
</feature>
<dbReference type="EC" id="3.4.19.12" evidence="7"/>
<comment type="catalytic activity">
    <reaction evidence="1 7">
        <text>Thiol-dependent hydrolysis of ester, thioester, amide, peptide and isopeptide bonds formed by the C-terminal Gly of ubiquitin (a 76-residue protein attached to proteins as an intracellular targeting signal).</text>
        <dbReference type="EC" id="3.4.19.12"/>
    </reaction>
</comment>
<dbReference type="InterPro" id="IPR050164">
    <property type="entry name" value="Peptidase_C19"/>
</dbReference>
<gene>
    <name evidence="10" type="ORF">GGI25_002378</name>
</gene>
<dbReference type="OrthoDB" id="420187at2759"/>
<dbReference type="Gene3D" id="3.90.70.10">
    <property type="entry name" value="Cysteine proteinases"/>
    <property type="match status" value="1"/>
</dbReference>
<keyword evidence="3 7" id="KW-0645">Protease</keyword>
<dbReference type="PANTHER" id="PTHR24006">
    <property type="entry name" value="UBIQUITIN CARBOXYL-TERMINAL HYDROLASE"/>
    <property type="match status" value="1"/>
</dbReference>
<feature type="compositionally biased region" description="Polar residues" evidence="8">
    <location>
        <begin position="589"/>
        <end position="601"/>
    </location>
</feature>
<feature type="region of interest" description="Disordered" evidence="8">
    <location>
        <begin position="658"/>
        <end position="731"/>
    </location>
</feature>
<dbReference type="SUPFAM" id="SSF54001">
    <property type="entry name" value="Cysteine proteinases"/>
    <property type="match status" value="1"/>
</dbReference>
<dbReference type="Pfam" id="PF00443">
    <property type="entry name" value="UCH"/>
    <property type="match status" value="1"/>
</dbReference>
<keyword evidence="6 7" id="KW-0788">Thiol protease</keyword>
<feature type="compositionally biased region" description="Polar residues" evidence="8">
    <location>
        <begin position="525"/>
        <end position="534"/>
    </location>
</feature>
<evidence type="ECO:0000313" key="11">
    <source>
        <dbReference type="Proteomes" id="UP001151518"/>
    </source>
</evidence>
<dbReference type="AlphaFoldDB" id="A0A9W8G942"/>
<evidence type="ECO:0000256" key="2">
    <source>
        <dbReference type="ARBA" id="ARBA00009085"/>
    </source>
</evidence>
<comment type="similarity">
    <text evidence="2 7">Belongs to the peptidase C19 family.</text>
</comment>
<feature type="compositionally biased region" description="Polar residues" evidence="8">
    <location>
        <begin position="453"/>
        <end position="464"/>
    </location>
</feature>
<reference evidence="10" key="1">
    <citation type="submission" date="2022-07" db="EMBL/GenBank/DDBJ databases">
        <title>Phylogenomic reconstructions and comparative analyses of Kickxellomycotina fungi.</title>
        <authorList>
            <person name="Reynolds N.K."/>
            <person name="Stajich J.E."/>
            <person name="Barry K."/>
            <person name="Grigoriev I.V."/>
            <person name="Crous P."/>
            <person name="Smith M.E."/>
        </authorList>
    </citation>
    <scope>NUCLEOTIDE SEQUENCE</scope>
    <source>
        <strain evidence="10">NRRL 3115</strain>
    </source>
</reference>
<dbReference type="InterPro" id="IPR038765">
    <property type="entry name" value="Papain-like_cys_pep_sf"/>
</dbReference>
<dbReference type="Proteomes" id="UP001151518">
    <property type="component" value="Unassembled WGS sequence"/>
</dbReference>
<evidence type="ECO:0000256" key="5">
    <source>
        <dbReference type="ARBA" id="ARBA00022801"/>
    </source>
</evidence>
<protein>
    <recommendedName>
        <fullName evidence="7">Ubiquitin carboxyl-terminal hydrolase</fullName>
        <ecNumber evidence="7">3.4.19.12</ecNumber>
    </recommendedName>
</protein>
<keyword evidence="5 7" id="KW-0378">Hydrolase</keyword>
<dbReference type="GO" id="GO:0005634">
    <property type="term" value="C:nucleus"/>
    <property type="evidence" value="ECO:0007669"/>
    <property type="project" value="TreeGrafter"/>
</dbReference>
<dbReference type="FunFam" id="3.90.70.10:FF:000119">
    <property type="entry name" value="Ubiquitin specific peptidase 36"/>
    <property type="match status" value="1"/>
</dbReference>
<dbReference type="EMBL" id="JANBTW010000021">
    <property type="protein sequence ID" value="KAJ2678393.1"/>
    <property type="molecule type" value="Genomic_DNA"/>
</dbReference>
<dbReference type="GO" id="GO:0016579">
    <property type="term" value="P:protein deubiquitination"/>
    <property type="evidence" value="ECO:0007669"/>
    <property type="project" value="InterPro"/>
</dbReference>
<feature type="region of interest" description="Disordered" evidence="8">
    <location>
        <begin position="448"/>
        <end position="537"/>
    </location>
</feature>
<evidence type="ECO:0000256" key="8">
    <source>
        <dbReference type="SAM" id="MobiDB-lite"/>
    </source>
</evidence>
<evidence type="ECO:0000256" key="3">
    <source>
        <dbReference type="ARBA" id="ARBA00022670"/>
    </source>
</evidence>
<organism evidence="10 11">
    <name type="scientific">Coemansia spiralis</name>
    <dbReference type="NCBI Taxonomy" id="417178"/>
    <lineage>
        <taxon>Eukaryota</taxon>
        <taxon>Fungi</taxon>
        <taxon>Fungi incertae sedis</taxon>
        <taxon>Zoopagomycota</taxon>
        <taxon>Kickxellomycotina</taxon>
        <taxon>Kickxellomycetes</taxon>
        <taxon>Kickxellales</taxon>
        <taxon>Kickxellaceae</taxon>
        <taxon>Coemansia</taxon>
    </lineage>
</organism>
<comment type="caution">
    <text evidence="10">The sequence shown here is derived from an EMBL/GenBank/DDBJ whole genome shotgun (WGS) entry which is preliminary data.</text>
</comment>
<dbReference type="GO" id="GO:0005829">
    <property type="term" value="C:cytosol"/>
    <property type="evidence" value="ECO:0007669"/>
    <property type="project" value="TreeGrafter"/>
</dbReference>
<dbReference type="PANTHER" id="PTHR24006:SF758">
    <property type="entry name" value="UBIQUITIN CARBOXYL-TERMINAL HYDROLASE 36"/>
    <property type="match status" value="1"/>
</dbReference>
<dbReference type="GO" id="GO:0006508">
    <property type="term" value="P:proteolysis"/>
    <property type="evidence" value="ECO:0007669"/>
    <property type="project" value="UniProtKB-KW"/>
</dbReference>
<accession>A0A9W8G942</accession>
<dbReference type="InterPro" id="IPR028889">
    <property type="entry name" value="USP"/>
</dbReference>
<sequence length="731" mass="80868">MSPGVAVLSASARTGGASNVDALLARRSKADKVFLRRRIEFRVATQADGKMDLLRKKYKPINEIQITRSGSGKKRTAAGTADNAAANTNGSADCQDDGLVESSGFRRAAHSLFPAERLADGWRTVRPIGPGLNNLGNTCFLNSVLQCLTYTPPLAEYLLTREHSSSCRAGDNCILCKFEAHVVRALSKRESSSISPKPVVGRLKLIAKHMRVGRQEDAHEFLRLLIESFQRSLMHGIDSKIDRRIQETTLTHQIFGGYLQSQVHCSRCGHDSNTFEPLLELNLDIQSGSTIAKALRSFVRPDSLSKDNRYKCEKCCKLVDATKQMTVYHLPRILTLQLKRFSVFGGGKINRFVEFPLSLDMCSYVSKTSKENGSFIYNLYAVLVHSGGTARSGHYYCFVKSPAGVWYELDDSTVHQVSERTVLKQTAYLLFYERTTAKSGPKYFGKKQEAEYPSTSKDVPTQAGSVCKPKHTSNGKHIPTASDDMEDLLQSNGTPLLRKESKKEKRKNKKKDNQENGHFSENLPLITQDTSLSETDIPKKPTSIITAAAINGKRYTNGTVVGLGDVENELSKLMWQAPSRPKEEKESSGGLQEGSSPSSSAWIVRSKSSKVQVVGWNEDAASKRSKLAAVTDSVVHNGENGWDVAEVRGNRTSQYGANVESWAGNSSAADNVSGAGKPKKKRQRRPDSYDTEYDRGRVKKVKKNKVNKFASTINPFQMLSEHTSKKNKSKH</sequence>
<keyword evidence="4 7" id="KW-0833">Ubl conjugation pathway</keyword>
<feature type="compositionally biased region" description="Polar residues" evidence="8">
    <location>
        <begin position="709"/>
        <end position="721"/>
    </location>
</feature>
<dbReference type="PROSITE" id="PS00972">
    <property type="entry name" value="USP_1"/>
    <property type="match status" value="1"/>
</dbReference>
<evidence type="ECO:0000256" key="7">
    <source>
        <dbReference type="RuleBase" id="RU366025"/>
    </source>
</evidence>
<evidence type="ECO:0000256" key="4">
    <source>
        <dbReference type="ARBA" id="ARBA00022786"/>
    </source>
</evidence>
<name>A0A9W8G942_9FUNG</name>